<evidence type="ECO:0000313" key="3">
    <source>
        <dbReference type="Proteomes" id="UP000019918"/>
    </source>
</evidence>
<proteinExistence type="predicted"/>
<dbReference type="Pfam" id="PF21812">
    <property type="entry name" value="DUF6881"/>
    <property type="match status" value="1"/>
</dbReference>
<name>A0A014N4M7_9GAMM</name>
<gene>
    <name evidence="2" type="ORF">BG55_17230</name>
</gene>
<evidence type="ECO:0000313" key="2">
    <source>
        <dbReference type="EMBL" id="EXU74363.1"/>
    </source>
</evidence>
<dbReference type="AlphaFoldDB" id="A0A014N4M7"/>
<sequence>MKYIKAKWFHDEKDYPVEIYSEVDNKGYELRKVEIFRDGNAGYADEKRNSGNTLLGEAPLPSLDEINSDHEFLAQEISLDDFEAIWNKFYF</sequence>
<protein>
    <recommendedName>
        <fullName evidence="1">DUF6881 domain-containing protein</fullName>
    </recommendedName>
</protein>
<dbReference type="Proteomes" id="UP000019918">
    <property type="component" value="Unassembled WGS sequence"/>
</dbReference>
<reference evidence="2 3" key="1">
    <citation type="submission" date="2014-02" db="EMBL/GenBank/DDBJ databases">
        <title>Draft genome of Erwinia mallotivora strain BT-MARDI, a papaya dieback pathogen.</title>
        <authorList>
            <person name="Redzuan R."/>
            <person name="Abu Bakar N."/>
            <person name="Badrun R."/>
            <person name="Mohd Raih M.F."/>
            <person name="Rozano L."/>
            <person name="Mat Amin N."/>
        </authorList>
    </citation>
    <scope>NUCLEOTIDE SEQUENCE [LARGE SCALE GENOMIC DNA]</scope>
    <source>
        <strain evidence="2 3">BT-MARDI</strain>
    </source>
</reference>
<dbReference type="OrthoDB" id="288554at2"/>
<dbReference type="InterPro" id="IPR049248">
    <property type="entry name" value="DUF6881"/>
</dbReference>
<dbReference type="PATRIC" id="fig|69222.5.peg.3510"/>
<evidence type="ECO:0000259" key="1">
    <source>
        <dbReference type="Pfam" id="PF21812"/>
    </source>
</evidence>
<comment type="caution">
    <text evidence="2">The sequence shown here is derived from an EMBL/GenBank/DDBJ whole genome shotgun (WGS) entry which is preliminary data.</text>
</comment>
<accession>A0A014N4M7</accession>
<dbReference type="EMBL" id="JFHN01000062">
    <property type="protein sequence ID" value="EXU74363.1"/>
    <property type="molecule type" value="Genomic_DNA"/>
</dbReference>
<organism evidence="2 3">
    <name type="scientific">Erwinia mallotivora</name>
    <dbReference type="NCBI Taxonomy" id="69222"/>
    <lineage>
        <taxon>Bacteria</taxon>
        <taxon>Pseudomonadati</taxon>
        <taxon>Pseudomonadota</taxon>
        <taxon>Gammaproteobacteria</taxon>
        <taxon>Enterobacterales</taxon>
        <taxon>Erwiniaceae</taxon>
        <taxon>Erwinia</taxon>
    </lineage>
</organism>
<feature type="domain" description="DUF6881" evidence="1">
    <location>
        <begin position="2"/>
        <end position="89"/>
    </location>
</feature>
<keyword evidence="3" id="KW-1185">Reference proteome</keyword>